<gene>
    <name evidence="1" type="ORF">A2159_03115</name>
</gene>
<reference evidence="1 2" key="1">
    <citation type="journal article" date="2016" name="Nat. Commun.">
        <title>Thousands of microbial genomes shed light on interconnected biogeochemical processes in an aquifer system.</title>
        <authorList>
            <person name="Anantharaman K."/>
            <person name="Brown C.T."/>
            <person name="Hug L.A."/>
            <person name="Sharon I."/>
            <person name="Castelle C.J."/>
            <person name="Probst A.J."/>
            <person name="Thomas B.C."/>
            <person name="Singh A."/>
            <person name="Wilkins M.J."/>
            <person name="Karaoz U."/>
            <person name="Brodie E.L."/>
            <person name="Williams K.H."/>
            <person name="Hubbard S.S."/>
            <person name="Banfield J.F."/>
        </authorList>
    </citation>
    <scope>NUCLEOTIDE SEQUENCE [LARGE SCALE GENOMIC DNA]</scope>
</reference>
<dbReference type="GO" id="GO:0000287">
    <property type="term" value="F:magnesium ion binding"/>
    <property type="evidence" value="ECO:0007669"/>
    <property type="project" value="InterPro"/>
</dbReference>
<dbReference type="GO" id="GO:0009036">
    <property type="term" value="F:type II site-specific deoxyribonuclease activity"/>
    <property type="evidence" value="ECO:0007669"/>
    <property type="project" value="InterPro"/>
</dbReference>
<dbReference type="InterPro" id="IPR011338">
    <property type="entry name" value="BamHI/BglII/BstY"/>
</dbReference>
<sequence length="188" mass="21519">MKIVGIYSFNKGKEIIESECSGLLKEIKEIISSIDASKYKNKKSKEKTMKGRMLYSPVRLNKAFKAKFKKLKWDTIRITCDYSDGFFVDGYKCRGTRGAFREMDFVKNKLGVELQFGKYAFMVYNVCAKMTIFNKQGFIKLGVEVVPIKELAESMSTGVSYFEQFVWDLEHRGVSSIDIPVLIYGISA</sequence>
<keyword evidence="1" id="KW-0255">Endonuclease</keyword>
<dbReference type="Gene3D" id="3.40.91.20">
    <property type="match status" value="1"/>
</dbReference>
<dbReference type="InterPro" id="IPR015278">
    <property type="entry name" value="BglII-like"/>
</dbReference>
<evidence type="ECO:0000313" key="2">
    <source>
        <dbReference type="Proteomes" id="UP000179219"/>
    </source>
</evidence>
<keyword evidence="1" id="KW-0540">Nuclease</keyword>
<dbReference type="GO" id="GO:0009307">
    <property type="term" value="P:DNA restriction-modification system"/>
    <property type="evidence" value="ECO:0007669"/>
    <property type="project" value="InterPro"/>
</dbReference>
<name>A0A1F7X0K9_9BACT</name>
<organism evidence="1 2">
    <name type="scientific">Candidatus Woesebacteria bacterium RBG_13_34_9</name>
    <dbReference type="NCBI Taxonomy" id="1802477"/>
    <lineage>
        <taxon>Bacteria</taxon>
        <taxon>Candidatus Woeseibacteriota</taxon>
    </lineage>
</organism>
<keyword evidence="1" id="KW-0378">Hydrolase</keyword>
<dbReference type="GO" id="GO:0003677">
    <property type="term" value="F:DNA binding"/>
    <property type="evidence" value="ECO:0007669"/>
    <property type="project" value="InterPro"/>
</dbReference>
<accession>A0A1F7X0K9</accession>
<dbReference type="EMBL" id="MGFP01000046">
    <property type="protein sequence ID" value="OGM08537.1"/>
    <property type="molecule type" value="Genomic_DNA"/>
</dbReference>
<evidence type="ECO:0000313" key="1">
    <source>
        <dbReference type="EMBL" id="OGM08537.1"/>
    </source>
</evidence>
<protein>
    <submittedName>
        <fullName evidence="1">Restriction endonuclease</fullName>
    </submittedName>
</protein>
<comment type="caution">
    <text evidence="1">The sequence shown here is derived from an EMBL/GenBank/DDBJ whole genome shotgun (WGS) entry which is preliminary data.</text>
</comment>
<dbReference type="Proteomes" id="UP000179219">
    <property type="component" value="Unassembled WGS sequence"/>
</dbReference>
<proteinExistence type="predicted"/>
<dbReference type="InterPro" id="IPR011335">
    <property type="entry name" value="Restrct_endonuc-II-like"/>
</dbReference>
<dbReference type="Pfam" id="PF09195">
    <property type="entry name" value="Endonuc-BglII"/>
    <property type="match status" value="1"/>
</dbReference>
<dbReference type="SUPFAM" id="SSF52980">
    <property type="entry name" value="Restriction endonuclease-like"/>
    <property type="match status" value="1"/>
</dbReference>
<dbReference type="AlphaFoldDB" id="A0A1F7X0K9"/>